<gene>
    <name evidence="3" type="ORF">H1016_05580</name>
</gene>
<dbReference type="Proteomes" id="UP000646946">
    <property type="component" value="Unassembled WGS sequence"/>
</dbReference>
<feature type="compositionally biased region" description="Acidic residues" evidence="2">
    <location>
        <begin position="185"/>
        <end position="195"/>
    </location>
</feature>
<evidence type="ECO:0000313" key="4">
    <source>
        <dbReference type="Proteomes" id="UP000646946"/>
    </source>
</evidence>
<feature type="region of interest" description="Disordered" evidence="2">
    <location>
        <begin position="169"/>
        <end position="202"/>
    </location>
</feature>
<evidence type="ECO:0000256" key="2">
    <source>
        <dbReference type="SAM" id="MobiDB-lite"/>
    </source>
</evidence>
<sequence>MALKKQGESEELYEIVPTESYSDISAKSEQLEKEIEEIKTALKGAVGLAKVEAGAQTLITQMLDMVKTSQKLVEQVATSNQQLAQKVQEALDRMNETNAALSEKLGTILDTFMQATEAMEGEPEETEKMAKELNDSINSLIQQNARILATLESIEKNLRRTAIRSPVVPARAPARPVARRAPMEEGVEPGFEEELPPPPFPP</sequence>
<evidence type="ECO:0000256" key="1">
    <source>
        <dbReference type="SAM" id="Coils"/>
    </source>
</evidence>
<evidence type="ECO:0000313" key="3">
    <source>
        <dbReference type="EMBL" id="HIK00974.1"/>
    </source>
</evidence>
<keyword evidence="4" id="KW-1185">Reference proteome</keyword>
<accession>A0A832UPE6</accession>
<name>A0A832UPE6_9ARCH</name>
<dbReference type="EMBL" id="DVAB01000050">
    <property type="protein sequence ID" value="HIK00974.1"/>
    <property type="molecule type" value="Genomic_DNA"/>
</dbReference>
<organism evidence="3 4">
    <name type="scientific">Candidatus Naiadarchaeum limnaeum</name>
    <dbReference type="NCBI Taxonomy" id="2756139"/>
    <lineage>
        <taxon>Archaea</taxon>
        <taxon>Candidatus Undinarchaeota</taxon>
        <taxon>Candidatus Undinarchaeia</taxon>
        <taxon>Candidatus Naiadarchaeales</taxon>
        <taxon>Candidatus Naiadarchaeaceae</taxon>
        <taxon>Candidatus Naiadarchaeum</taxon>
    </lineage>
</organism>
<dbReference type="AlphaFoldDB" id="A0A832UPE6"/>
<feature type="compositionally biased region" description="Low complexity" evidence="2">
    <location>
        <begin position="169"/>
        <end position="180"/>
    </location>
</feature>
<comment type="caution">
    <text evidence="3">The sequence shown here is derived from an EMBL/GenBank/DDBJ whole genome shotgun (WGS) entry which is preliminary data.</text>
</comment>
<feature type="coiled-coil region" evidence="1">
    <location>
        <begin position="73"/>
        <end position="104"/>
    </location>
</feature>
<protein>
    <submittedName>
        <fullName evidence="3">Uncharacterized protein</fullName>
    </submittedName>
</protein>
<feature type="coiled-coil region" evidence="1">
    <location>
        <begin position="21"/>
        <end position="48"/>
    </location>
</feature>
<reference evidence="3 4" key="1">
    <citation type="journal article" name="Nat. Commun.">
        <title>Undinarchaeota illuminate DPANN phylogeny and the impact of gene transfer on archaeal evolution.</title>
        <authorList>
            <person name="Dombrowski N."/>
            <person name="Williams T.A."/>
            <person name="Sun J."/>
            <person name="Woodcroft B.J."/>
            <person name="Lee J.H."/>
            <person name="Minh B.Q."/>
            <person name="Rinke C."/>
            <person name="Spang A."/>
        </authorList>
    </citation>
    <scope>NUCLEOTIDE SEQUENCE [LARGE SCALE GENOMIC DNA]</scope>
    <source>
        <strain evidence="3">MAG_bin1129</strain>
    </source>
</reference>
<keyword evidence="1" id="KW-0175">Coiled coil</keyword>
<proteinExistence type="predicted"/>